<dbReference type="EMBL" id="MU006090">
    <property type="protein sequence ID" value="KAF2842027.1"/>
    <property type="molecule type" value="Genomic_DNA"/>
</dbReference>
<gene>
    <name evidence="2" type="ORF">M501DRAFT_927647</name>
</gene>
<feature type="region of interest" description="Disordered" evidence="1">
    <location>
        <begin position="1"/>
        <end position="168"/>
    </location>
</feature>
<evidence type="ECO:0000313" key="3">
    <source>
        <dbReference type="Proteomes" id="UP000799429"/>
    </source>
</evidence>
<feature type="compositionally biased region" description="Polar residues" evidence="1">
    <location>
        <begin position="579"/>
        <end position="597"/>
    </location>
</feature>
<feature type="compositionally biased region" description="Low complexity" evidence="1">
    <location>
        <begin position="98"/>
        <end position="110"/>
    </location>
</feature>
<feature type="compositionally biased region" description="Basic and acidic residues" evidence="1">
    <location>
        <begin position="1448"/>
        <end position="1464"/>
    </location>
</feature>
<evidence type="ECO:0000313" key="2">
    <source>
        <dbReference type="EMBL" id="KAF2842027.1"/>
    </source>
</evidence>
<proteinExistence type="predicted"/>
<feature type="compositionally biased region" description="Polar residues" evidence="1">
    <location>
        <begin position="1465"/>
        <end position="1476"/>
    </location>
</feature>
<feature type="compositionally biased region" description="Polar residues" evidence="1">
    <location>
        <begin position="56"/>
        <end position="68"/>
    </location>
</feature>
<dbReference type="PANTHER" id="PTHR42105">
    <property type="entry name" value="DIM2-ASSOCIATED PROTEIN 1"/>
    <property type="match status" value="1"/>
</dbReference>
<feature type="compositionally biased region" description="Polar residues" evidence="1">
    <location>
        <begin position="122"/>
        <end position="132"/>
    </location>
</feature>
<feature type="compositionally biased region" description="Polar residues" evidence="1">
    <location>
        <begin position="925"/>
        <end position="948"/>
    </location>
</feature>
<evidence type="ECO:0000256" key="1">
    <source>
        <dbReference type="SAM" id="MobiDB-lite"/>
    </source>
</evidence>
<feature type="region of interest" description="Disordered" evidence="1">
    <location>
        <begin position="920"/>
        <end position="1010"/>
    </location>
</feature>
<accession>A0A9P4SGE1</accession>
<feature type="region of interest" description="Disordered" evidence="1">
    <location>
        <begin position="493"/>
        <end position="633"/>
    </location>
</feature>
<feature type="compositionally biased region" description="Basic and acidic residues" evidence="1">
    <location>
        <begin position="226"/>
        <end position="240"/>
    </location>
</feature>
<organism evidence="2 3">
    <name type="scientific">Patellaria atrata CBS 101060</name>
    <dbReference type="NCBI Taxonomy" id="1346257"/>
    <lineage>
        <taxon>Eukaryota</taxon>
        <taxon>Fungi</taxon>
        <taxon>Dikarya</taxon>
        <taxon>Ascomycota</taxon>
        <taxon>Pezizomycotina</taxon>
        <taxon>Dothideomycetes</taxon>
        <taxon>Dothideomycetes incertae sedis</taxon>
        <taxon>Patellariales</taxon>
        <taxon>Patellariaceae</taxon>
        <taxon>Patellaria</taxon>
    </lineage>
</organism>
<name>A0A9P4SGE1_9PEZI</name>
<feature type="compositionally biased region" description="Polar residues" evidence="1">
    <location>
        <begin position="988"/>
        <end position="999"/>
    </location>
</feature>
<feature type="compositionally biased region" description="Polar residues" evidence="1">
    <location>
        <begin position="1317"/>
        <end position="1338"/>
    </location>
</feature>
<dbReference type="Proteomes" id="UP000799429">
    <property type="component" value="Unassembled WGS sequence"/>
</dbReference>
<feature type="compositionally biased region" description="Polar residues" evidence="1">
    <location>
        <begin position="1498"/>
        <end position="1515"/>
    </location>
</feature>
<sequence>MGVDTRRPALPAPTEPSVLSSIDNGSALGPADDLATDVSRRTDKTSYSIPEDGSPITVSTRKITGDSSTEIRRGRNQSQTSLLIEYFEAGKGDKPRSRPSVRVRVTPSSSKRAKNKGDEHIQITQTGSSRKPSYTRRISLGNKNGDSKPAALTGTDVSFSSDSNLSGRPPVEVEVLHNTSDLTQSDISGGGRYIPPTSDISSMPPDSMLDIEPVVKIQTPRRRRSRSLERAEETVTKDTLKTPTRRRSRSLSRERITQKVMAKLAEQPAESSRSSRHRRERSISKELLAEGTSSPRRKTSKVEWNESNISGADSSLLAPSRRSGDQVSVRSGTSAASSINNPKLLQTVEDAIKRLILPELNALKEEQKTQKNRNQFEHITRGSVASSSSREDSSIKRRVSKSSSAPDISKPKVVLNRTSDDPGLVLSGDSIKSRKVRRSSKDSTSERSYERRDSIDHGDRPSRKSSRESSRSHNRAKDAAAIAGVAGLTAAALKHHDSQTSLDTKERRKKRTKSRSRTASISETLDEERRSKEVIPPMPMQSDIQTDLTRDSILTADTERPASRSSRGYMTPVREVSRGSPQQVVSPVGTPTRTPVSLQRGIGTHHNNRSQGDVSLPSAKSDRSIGSKGRQTGLSAAGLAGVAALSRQLHAKSHHEDEHLTQQVEKLTIPARELSPVQSIASYQEDAVNIGLPGQAGTVRSGAPLSPTADKARLMRSDLSIDSLASSPSAKLASQHRRTGSSLSKDEGVMEQFINDSELEKGTGTPAPADVDEWYERQHEENERYRHSYDSPSQRDSSNVGYQRMTNYTDDSIDGPYLDPITSAQGVRGVGANPEYVRTPVAVESAVASLHEPSTISVRSSHSSQLGGYIRGAPHGLDISKGPLHPPQTISSGDDTITDVHDSPSKERWAALRDGAHLKLEETQGSRATNSPRQSIARTASVDSQPVLTANAMPFGSGPDMPEIGHIADDDSELTTNPSPIQGPGPITDQSQYGSQYGNWPTGPTPPLSAADMRDTGIAAAAAERIRKEEKPAEQLYHQPSVEDVHDTGLHYDRSRYIHDQDNLPSSPMQGKERDEGYVSAAKGGITPEPHYADKVPKLFDDDGDGDYNDPFISKTHNRNFSGNSHGLASPLYDSATGQGIDRIHSKDIVALMDHLTVRDAQRNARDTEILVTLVRSAAEMRNSFEEMKKFIAEQDQLIMKNADKIPNATAQKVLQGPRPQPVSAPRGLRQGSTEEIENTPQRRKNVFKRALRGLSMNSSNDLAKIEEMLVKLLGEVESLKETQASAVPLTREASLTSYENLRASGDAGYEPEGLAGTSSSPNQSGYFSNPSSRQINAMHSGYDRRDSGHRISTVLEGDEDLEEHEAEVLDNQFENSERLLTPTQEVRRKNVPDQTPPLPVTAFIRGSQSNENTPKTDKSKKHKSTASSIFGIPKISRWSKTTASTEAPRESFRDSGKIRKERPYSQTSKSGSNLALNYYDDGYEVHEDDRLRSQTSLNDQPRSLHESQAGSARSPSPLIPEQEFDDPKYQAHRNSLNLQHPQPRPGPTHRHQTHLESQAQYFPVHDDDPASPDTDQWGSNPSLALNRNRWSGGHGTHQAGNLSPISSDGGYAPPRPPKLKDDGPLVPPKIPEAQDNSPKAAYSSPLSSGHFYGSQLEPIEEVRHSLETEGLRDFTPSPAPGARPNAAMQSPARKITGPRPMGSRSPSGSQGMAQDQADLRKETLLGTVRRKPVRGDSPGE</sequence>
<feature type="compositionally biased region" description="Polar residues" evidence="1">
    <location>
        <begin position="325"/>
        <end position="337"/>
    </location>
</feature>
<dbReference type="PANTHER" id="PTHR42105:SF1">
    <property type="entry name" value="TRANSALDOLASE"/>
    <property type="match status" value="1"/>
</dbReference>
<feature type="compositionally biased region" description="Polar residues" evidence="1">
    <location>
        <begin position="790"/>
        <end position="810"/>
    </location>
</feature>
<feature type="compositionally biased region" description="Low complexity" evidence="1">
    <location>
        <begin position="724"/>
        <end position="733"/>
    </location>
</feature>
<feature type="region of interest" description="Disordered" evidence="1">
    <location>
        <begin position="778"/>
        <end position="817"/>
    </location>
</feature>
<feature type="compositionally biased region" description="Polar residues" evidence="1">
    <location>
        <begin position="1574"/>
        <end position="1590"/>
    </location>
</feature>
<feature type="compositionally biased region" description="Polar residues" evidence="1">
    <location>
        <begin position="155"/>
        <end position="166"/>
    </location>
</feature>
<feature type="region of interest" description="Disordered" evidence="1">
    <location>
        <begin position="724"/>
        <end position="748"/>
    </location>
</feature>
<feature type="compositionally biased region" description="Basic residues" evidence="1">
    <location>
        <begin position="507"/>
        <end position="516"/>
    </location>
</feature>
<feature type="region of interest" description="Disordered" evidence="1">
    <location>
        <begin position="181"/>
        <end position="337"/>
    </location>
</feature>
<feature type="region of interest" description="Disordered" evidence="1">
    <location>
        <begin position="367"/>
        <end position="477"/>
    </location>
</feature>
<keyword evidence="3" id="KW-1185">Reference proteome</keyword>
<feature type="region of interest" description="Disordered" evidence="1">
    <location>
        <begin position="1212"/>
        <end position="1244"/>
    </location>
</feature>
<reference evidence="2" key="1">
    <citation type="journal article" date="2020" name="Stud. Mycol.">
        <title>101 Dothideomycetes genomes: a test case for predicting lifestyles and emergence of pathogens.</title>
        <authorList>
            <person name="Haridas S."/>
            <person name="Albert R."/>
            <person name="Binder M."/>
            <person name="Bloem J."/>
            <person name="Labutti K."/>
            <person name="Salamov A."/>
            <person name="Andreopoulos B."/>
            <person name="Baker S."/>
            <person name="Barry K."/>
            <person name="Bills G."/>
            <person name="Bluhm B."/>
            <person name="Cannon C."/>
            <person name="Castanera R."/>
            <person name="Culley D."/>
            <person name="Daum C."/>
            <person name="Ezra D."/>
            <person name="Gonzalez J."/>
            <person name="Henrissat B."/>
            <person name="Kuo A."/>
            <person name="Liang C."/>
            <person name="Lipzen A."/>
            <person name="Lutzoni F."/>
            <person name="Magnuson J."/>
            <person name="Mondo S."/>
            <person name="Nolan M."/>
            <person name="Ohm R."/>
            <person name="Pangilinan J."/>
            <person name="Park H.-J."/>
            <person name="Ramirez L."/>
            <person name="Alfaro M."/>
            <person name="Sun H."/>
            <person name="Tritt A."/>
            <person name="Yoshinaga Y."/>
            <person name="Zwiers L.-H."/>
            <person name="Turgeon B."/>
            <person name="Goodwin S."/>
            <person name="Spatafora J."/>
            <person name="Crous P."/>
            <person name="Grigoriev I."/>
        </authorList>
    </citation>
    <scope>NUCLEOTIDE SEQUENCE</scope>
    <source>
        <strain evidence="2">CBS 101060</strain>
    </source>
</reference>
<feature type="region of interest" description="Disordered" evidence="1">
    <location>
        <begin position="1368"/>
        <end position="1476"/>
    </location>
</feature>
<feature type="region of interest" description="Disordered" evidence="1">
    <location>
        <begin position="1498"/>
        <end position="1741"/>
    </location>
</feature>
<feature type="compositionally biased region" description="Basic and acidic residues" evidence="1">
    <location>
        <begin position="367"/>
        <end position="380"/>
    </location>
</feature>
<comment type="caution">
    <text evidence="2">The sequence shown here is derived from an EMBL/GenBank/DDBJ whole genome shotgun (WGS) entry which is preliminary data.</text>
</comment>
<feature type="compositionally biased region" description="Basic and acidic residues" evidence="1">
    <location>
        <begin position="494"/>
        <end position="506"/>
    </location>
</feature>
<dbReference type="OrthoDB" id="5382102at2759"/>
<feature type="compositionally biased region" description="Basic and acidic residues" evidence="1">
    <location>
        <begin position="778"/>
        <end position="789"/>
    </location>
</feature>
<feature type="compositionally biased region" description="Low complexity" evidence="1">
    <location>
        <begin position="1698"/>
        <end position="1713"/>
    </location>
</feature>
<protein>
    <submittedName>
        <fullName evidence="2">Uncharacterized protein</fullName>
    </submittedName>
</protein>
<feature type="compositionally biased region" description="Basic and acidic residues" evidence="1">
    <location>
        <begin position="439"/>
        <end position="477"/>
    </location>
</feature>
<feature type="region of interest" description="Disordered" evidence="1">
    <location>
        <begin position="1304"/>
        <end position="1349"/>
    </location>
</feature>
<feature type="compositionally biased region" description="Basic and acidic residues" evidence="1">
    <location>
        <begin position="1661"/>
        <end position="1673"/>
    </location>
</feature>